<dbReference type="EMBL" id="BLWD01000001">
    <property type="protein sequence ID" value="GFN04689.1"/>
    <property type="molecule type" value="Genomic_DNA"/>
</dbReference>
<evidence type="ECO:0000313" key="2">
    <source>
        <dbReference type="EMBL" id="GFN04689.1"/>
    </source>
</evidence>
<name>A0A7J0CQG0_STRMI</name>
<dbReference type="AlphaFoldDB" id="A0A7J0CQG0"/>
<protein>
    <submittedName>
        <fullName evidence="2">Uncharacterized protein</fullName>
    </submittedName>
</protein>
<comment type="caution">
    <text evidence="2">The sequence shown here is derived from an EMBL/GenBank/DDBJ whole genome shotgun (WGS) entry which is preliminary data.</text>
</comment>
<gene>
    <name evidence="2" type="ORF">Smic_32450</name>
</gene>
<dbReference type="Proteomes" id="UP000498740">
    <property type="component" value="Unassembled WGS sequence"/>
</dbReference>
<sequence length="69" mass="7240">MAIRIESTSVVVVVGGYVVSGSAYGVGAGAGPRVVLPDVVRTNRQRKPYVGEIRDRGSHQPHPIEGALT</sequence>
<evidence type="ECO:0000313" key="3">
    <source>
        <dbReference type="Proteomes" id="UP000498740"/>
    </source>
</evidence>
<reference evidence="2 3" key="1">
    <citation type="submission" date="2020-05" db="EMBL/GenBank/DDBJ databases">
        <title>Whole genome shotgun sequence of Streptomyces microflavus NBRC 13062.</title>
        <authorList>
            <person name="Komaki H."/>
            <person name="Tamura T."/>
        </authorList>
    </citation>
    <scope>NUCLEOTIDE SEQUENCE [LARGE SCALE GENOMIC DNA]</scope>
    <source>
        <strain evidence="2 3">NBRC 13062</strain>
    </source>
</reference>
<accession>A0A7J0CQG0</accession>
<organism evidence="2 3">
    <name type="scientific">Streptomyces microflavus</name>
    <name type="common">Streptomyces lipmanii</name>
    <dbReference type="NCBI Taxonomy" id="1919"/>
    <lineage>
        <taxon>Bacteria</taxon>
        <taxon>Bacillati</taxon>
        <taxon>Actinomycetota</taxon>
        <taxon>Actinomycetes</taxon>
        <taxon>Kitasatosporales</taxon>
        <taxon>Streptomycetaceae</taxon>
        <taxon>Streptomyces</taxon>
    </lineage>
</organism>
<evidence type="ECO:0000256" key="1">
    <source>
        <dbReference type="SAM" id="MobiDB-lite"/>
    </source>
</evidence>
<feature type="region of interest" description="Disordered" evidence="1">
    <location>
        <begin position="47"/>
        <end position="69"/>
    </location>
</feature>
<proteinExistence type="predicted"/>